<protein>
    <submittedName>
        <fullName evidence="1">Uncharacterized protein</fullName>
    </submittedName>
</protein>
<name>A0A7J3VS10_CALS0</name>
<proteinExistence type="predicted"/>
<accession>A0A7J3VS10</accession>
<gene>
    <name evidence="1" type="ORF">ENM31_01415</name>
</gene>
<comment type="caution">
    <text evidence="1">The sequence shown here is derived from an EMBL/GenBank/DDBJ whole genome shotgun (WGS) entry which is preliminary data.</text>
</comment>
<evidence type="ECO:0000313" key="1">
    <source>
        <dbReference type="EMBL" id="HHM43944.1"/>
    </source>
</evidence>
<dbReference type="EMBL" id="DRXH01000051">
    <property type="protein sequence ID" value="HHM43944.1"/>
    <property type="molecule type" value="Genomic_DNA"/>
</dbReference>
<reference evidence="1" key="1">
    <citation type="journal article" date="2020" name="mSystems">
        <title>Genome- and Community-Level Interaction Insights into Carbon Utilization and Element Cycling Functions of Hydrothermarchaeota in Hydrothermal Sediment.</title>
        <authorList>
            <person name="Zhou Z."/>
            <person name="Liu Y."/>
            <person name="Xu W."/>
            <person name="Pan J."/>
            <person name="Luo Z.H."/>
            <person name="Li M."/>
        </authorList>
    </citation>
    <scope>NUCLEOTIDE SEQUENCE [LARGE SCALE GENOMIC DNA]</scope>
    <source>
        <strain evidence="1">SpSt-1074</strain>
    </source>
</reference>
<sequence>MPHYVRCVEEETWLTESRPITTWRALEQLAKQLLTNNSLVRLPVKMKVYSRDEVKAWTDFFFKVRDYKPAVKLDLSKFYVGPGVMDFERLAAEMGVGSGEAAVYVKTLDKPLMMAAAEEMLQAVMHSHKFTHYVELVKGRV</sequence>
<dbReference type="AlphaFoldDB" id="A0A7J3VS10"/>
<organism evidence="1">
    <name type="scientific">Caldiarchaeum subterraneum</name>
    <dbReference type="NCBI Taxonomy" id="311458"/>
    <lineage>
        <taxon>Archaea</taxon>
        <taxon>Nitrososphaerota</taxon>
        <taxon>Candidatus Caldarchaeales</taxon>
        <taxon>Candidatus Caldarchaeaceae</taxon>
        <taxon>Candidatus Caldarchaeum</taxon>
    </lineage>
</organism>